<organism evidence="1 2">
    <name type="scientific">Neiella marina</name>
    <dbReference type="NCBI Taxonomy" id="508461"/>
    <lineage>
        <taxon>Bacteria</taxon>
        <taxon>Pseudomonadati</taxon>
        <taxon>Pseudomonadota</taxon>
        <taxon>Gammaproteobacteria</taxon>
        <taxon>Alteromonadales</taxon>
        <taxon>Echinimonadaceae</taxon>
        <taxon>Neiella</taxon>
    </lineage>
</organism>
<reference evidence="2" key="1">
    <citation type="journal article" date="2019" name="Int. J. Syst. Evol. Microbiol.">
        <title>The Global Catalogue of Microorganisms (GCM) 10K type strain sequencing project: providing services to taxonomists for standard genome sequencing and annotation.</title>
        <authorList>
            <consortium name="The Broad Institute Genomics Platform"/>
            <consortium name="The Broad Institute Genome Sequencing Center for Infectious Disease"/>
            <person name="Wu L."/>
            <person name="Ma J."/>
        </authorList>
    </citation>
    <scope>NUCLEOTIDE SEQUENCE [LARGE SCALE GENOMIC DNA]</scope>
    <source>
        <strain evidence="2">CGMCC 1.10130</strain>
    </source>
</reference>
<evidence type="ECO:0000313" key="2">
    <source>
        <dbReference type="Proteomes" id="UP000619743"/>
    </source>
</evidence>
<name>A0A8J2U2P6_9GAMM</name>
<gene>
    <name evidence="1" type="ORF">GCM10011369_05700</name>
</gene>
<evidence type="ECO:0000313" key="1">
    <source>
        <dbReference type="EMBL" id="GGA66934.1"/>
    </source>
</evidence>
<protein>
    <submittedName>
        <fullName evidence="1">Uncharacterized protein</fullName>
    </submittedName>
</protein>
<comment type="caution">
    <text evidence="1">The sequence shown here is derived from an EMBL/GenBank/DDBJ whole genome shotgun (WGS) entry which is preliminary data.</text>
</comment>
<dbReference type="AlphaFoldDB" id="A0A8J2U2P6"/>
<sequence length="151" mass="17058">MTPRFWKLSQGREFFSFEEISDSIEKGLVYVHADTRAKGKSSVSQGEHFIEAEIGDYFYLTHGNRGVYLLGQFTGPANIFSSKGSGWVDRPFRVIRHAMANGGYGGPQKWWAPNDRSTFTSVPESELPEFEEFILEPFFGICLADYGVEVV</sequence>
<dbReference type="Proteomes" id="UP000619743">
    <property type="component" value="Unassembled WGS sequence"/>
</dbReference>
<keyword evidence="2" id="KW-1185">Reference proteome</keyword>
<dbReference type="OrthoDB" id="9781481at2"/>
<dbReference type="RefSeq" id="WP_087504474.1">
    <property type="nucleotide sequence ID" value="NZ_BMDX01000002.1"/>
</dbReference>
<accession>A0A8J2U2P6</accession>
<proteinExistence type="predicted"/>
<dbReference type="EMBL" id="BMDX01000002">
    <property type="protein sequence ID" value="GGA66934.1"/>
    <property type="molecule type" value="Genomic_DNA"/>
</dbReference>